<keyword evidence="4" id="KW-1015">Disulfide bond</keyword>
<feature type="signal peptide" evidence="6">
    <location>
        <begin position="1"/>
        <end position="22"/>
    </location>
</feature>
<reference evidence="9" key="1">
    <citation type="journal article" date="2019" name="Int. J. Syst. Evol. Microbiol.">
        <title>The Global Catalogue of Microorganisms (GCM) 10K type strain sequencing project: providing services to taxonomists for standard genome sequencing and annotation.</title>
        <authorList>
            <consortium name="The Broad Institute Genomics Platform"/>
            <consortium name="The Broad Institute Genome Sequencing Center for Infectious Disease"/>
            <person name="Wu L."/>
            <person name="Ma J."/>
        </authorList>
    </citation>
    <scope>NUCLEOTIDE SEQUENCE [LARGE SCALE GENOMIC DNA]</scope>
    <source>
        <strain evidence="9">KCTC 33842</strain>
    </source>
</reference>
<evidence type="ECO:0000256" key="6">
    <source>
        <dbReference type="SAM" id="SignalP"/>
    </source>
</evidence>
<keyword evidence="5" id="KW-0676">Redox-active center</keyword>
<accession>A0ABW5P4D4</accession>
<name>A0ABW5P4D4_9DEIO</name>
<evidence type="ECO:0000313" key="8">
    <source>
        <dbReference type="EMBL" id="MFD2609253.1"/>
    </source>
</evidence>
<proteinExistence type="inferred from homology"/>
<keyword evidence="2 6" id="KW-0732">Signal</keyword>
<gene>
    <name evidence="8" type="ORF">ACFSR9_07355</name>
</gene>
<feature type="chain" id="PRO_5047542024" evidence="6">
    <location>
        <begin position="23"/>
        <end position="322"/>
    </location>
</feature>
<dbReference type="RefSeq" id="WP_386844476.1">
    <property type="nucleotide sequence ID" value="NZ_JBHUMK010000031.1"/>
</dbReference>
<dbReference type="Gene3D" id="3.40.30.10">
    <property type="entry name" value="Glutaredoxin"/>
    <property type="match status" value="1"/>
</dbReference>
<evidence type="ECO:0000256" key="3">
    <source>
        <dbReference type="ARBA" id="ARBA00023002"/>
    </source>
</evidence>
<comment type="caution">
    <text evidence="8">The sequence shown here is derived from an EMBL/GenBank/DDBJ whole genome shotgun (WGS) entry which is preliminary data.</text>
</comment>
<feature type="domain" description="Thioredoxin" evidence="7">
    <location>
        <begin position="138"/>
        <end position="320"/>
    </location>
</feature>
<keyword evidence="3" id="KW-0560">Oxidoreductase</keyword>
<dbReference type="Proteomes" id="UP001597475">
    <property type="component" value="Unassembled WGS sequence"/>
</dbReference>
<evidence type="ECO:0000259" key="7">
    <source>
        <dbReference type="PROSITE" id="PS51352"/>
    </source>
</evidence>
<organism evidence="8 9">
    <name type="scientific">Deinococcus taklimakanensis</name>
    <dbReference type="NCBI Taxonomy" id="536443"/>
    <lineage>
        <taxon>Bacteria</taxon>
        <taxon>Thermotogati</taxon>
        <taxon>Deinococcota</taxon>
        <taxon>Deinococci</taxon>
        <taxon>Deinococcales</taxon>
        <taxon>Deinococcaceae</taxon>
        <taxon>Deinococcus</taxon>
    </lineage>
</organism>
<dbReference type="SUPFAM" id="SSF52833">
    <property type="entry name" value="Thioredoxin-like"/>
    <property type="match status" value="1"/>
</dbReference>
<dbReference type="CDD" id="cd02972">
    <property type="entry name" value="DsbA_family"/>
    <property type="match status" value="1"/>
</dbReference>
<protein>
    <submittedName>
        <fullName evidence="8">DsbA family protein</fullName>
    </submittedName>
</protein>
<dbReference type="Pfam" id="PF13462">
    <property type="entry name" value="Thioredoxin_4"/>
    <property type="match status" value="1"/>
</dbReference>
<evidence type="ECO:0000256" key="1">
    <source>
        <dbReference type="ARBA" id="ARBA00005791"/>
    </source>
</evidence>
<dbReference type="InterPro" id="IPR036249">
    <property type="entry name" value="Thioredoxin-like_sf"/>
</dbReference>
<sequence length="322" mass="33905">MTSRSAGLLALAAALLCAPAHAQVGEKLSAVQASPLLEGRVPGASGRLTLSGGTTADLRQRGGYLTGVTLRVPVAQPARAAALAGLFTGYGDEFTDWFQAVLADPQVKARLASGVTLGAAPFELQVRTSGTILSVMVSRPARPAGAFAATAHALPPRKATTKPVVVRIYSDFQCPYCQQLEREMMPALLARLPEDVRVEFHQFPLESIHPLARPAAEASECAAQQGKFWPYKDALFRDDTWKTANPNAAFIALAGKVGLNTATFESCLSARGGKANVDAGVKEAQTLGLSATPTVFVDGHPAANPFDVAGLLRLIDYARATR</sequence>
<dbReference type="EMBL" id="JBHUMK010000031">
    <property type="protein sequence ID" value="MFD2609253.1"/>
    <property type="molecule type" value="Genomic_DNA"/>
</dbReference>
<evidence type="ECO:0000256" key="5">
    <source>
        <dbReference type="ARBA" id="ARBA00023284"/>
    </source>
</evidence>
<dbReference type="PROSITE" id="PS51352">
    <property type="entry name" value="THIOREDOXIN_2"/>
    <property type="match status" value="1"/>
</dbReference>
<dbReference type="PANTHER" id="PTHR13887:SF14">
    <property type="entry name" value="DISULFIDE BOND FORMATION PROTEIN D"/>
    <property type="match status" value="1"/>
</dbReference>
<comment type="similarity">
    <text evidence="1">Belongs to the thioredoxin family. DsbA subfamily.</text>
</comment>
<evidence type="ECO:0000256" key="4">
    <source>
        <dbReference type="ARBA" id="ARBA00023157"/>
    </source>
</evidence>
<dbReference type="InterPro" id="IPR012336">
    <property type="entry name" value="Thioredoxin-like_fold"/>
</dbReference>
<dbReference type="PANTHER" id="PTHR13887">
    <property type="entry name" value="GLUTATHIONE S-TRANSFERASE KAPPA"/>
    <property type="match status" value="1"/>
</dbReference>
<evidence type="ECO:0000256" key="2">
    <source>
        <dbReference type="ARBA" id="ARBA00022729"/>
    </source>
</evidence>
<dbReference type="InterPro" id="IPR013766">
    <property type="entry name" value="Thioredoxin_domain"/>
</dbReference>
<evidence type="ECO:0000313" key="9">
    <source>
        <dbReference type="Proteomes" id="UP001597475"/>
    </source>
</evidence>
<keyword evidence="9" id="KW-1185">Reference proteome</keyword>